<evidence type="ECO:0000313" key="2">
    <source>
        <dbReference type="Proteomes" id="UP000298327"/>
    </source>
</evidence>
<proteinExistence type="predicted"/>
<organism evidence="1 2">
    <name type="scientific">Dentipellis fragilis</name>
    <dbReference type="NCBI Taxonomy" id="205917"/>
    <lineage>
        <taxon>Eukaryota</taxon>
        <taxon>Fungi</taxon>
        <taxon>Dikarya</taxon>
        <taxon>Basidiomycota</taxon>
        <taxon>Agaricomycotina</taxon>
        <taxon>Agaricomycetes</taxon>
        <taxon>Russulales</taxon>
        <taxon>Hericiaceae</taxon>
        <taxon>Dentipellis</taxon>
    </lineage>
</organism>
<gene>
    <name evidence="1" type="ORF">EVG20_g11626</name>
</gene>
<accession>A0A4Y9XJY2</accession>
<keyword evidence="2" id="KW-1185">Reference proteome</keyword>
<dbReference type="Proteomes" id="UP000298327">
    <property type="component" value="Unassembled WGS sequence"/>
</dbReference>
<sequence length="143" mass="15297">MPPHQHDMSSLLSSLFPLPSSSLYSAFAPSVAPPSALPPRHLHLNIPHTVVCATPVDRYALLPPSRLLLAPARTCALYSTCACSWSPTRALSTACAPSMRISALSDPWSLASNALKLTRMTLIRALAHARVAIGVYTSATWLP</sequence>
<comment type="caution">
    <text evidence="1">The sequence shown here is derived from an EMBL/GenBank/DDBJ whole genome shotgun (WGS) entry which is preliminary data.</text>
</comment>
<evidence type="ECO:0000313" key="1">
    <source>
        <dbReference type="EMBL" id="TFY50256.1"/>
    </source>
</evidence>
<name>A0A4Y9XJY2_9AGAM</name>
<protein>
    <submittedName>
        <fullName evidence="1">Uncharacterized protein</fullName>
    </submittedName>
</protein>
<reference evidence="1 2" key="1">
    <citation type="submission" date="2019-02" db="EMBL/GenBank/DDBJ databases">
        <title>Genome sequencing of the rare red list fungi Dentipellis fragilis.</title>
        <authorList>
            <person name="Buettner E."/>
            <person name="Kellner H."/>
        </authorList>
    </citation>
    <scope>NUCLEOTIDE SEQUENCE [LARGE SCALE GENOMIC DNA]</scope>
    <source>
        <strain evidence="1 2">DSM 105465</strain>
    </source>
</reference>
<dbReference type="AlphaFoldDB" id="A0A4Y9XJY2"/>
<dbReference type="EMBL" id="SEOQ01001918">
    <property type="protein sequence ID" value="TFY50256.1"/>
    <property type="molecule type" value="Genomic_DNA"/>
</dbReference>